<evidence type="ECO:0000256" key="2">
    <source>
        <dbReference type="ARBA" id="ARBA00022516"/>
    </source>
</evidence>
<comment type="function">
    <text evidence="9">Catalyzes the first step in the biosynthesis of ornithine lipids, which are phosphorus-free membrane lipids. Catalyzes the 3-hydroxyacyl-acyl carrier protein-dependent acylation of ornithine to form lyso-ornithine lipid (LOL).</text>
</comment>
<evidence type="ECO:0000313" key="11">
    <source>
        <dbReference type="EMBL" id="SMC95225.1"/>
    </source>
</evidence>
<evidence type="ECO:0000256" key="1">
    <source>
        <dbReference type="ARBA" id="ARBA00005189"/>
    </source>
</evidence>
<gene>
    <name evidence="11" type="ORF">SAMN06297251_1142</name>
</gene>
<keyword evidence="12" id="KW-1185">Reference proteome</keyword>
<protein>
    <recommendedName>
        <fullName evidence="8">L-ornithine N(alpha)-acyltransferase</fullName>
        <ecNumber evidence="7">2.3.2.30</ecNumber>
    </recommendedName>
</protein>
<evidence type="ECO:0000256" key="8">
    <source>
        <dbReference type="ARBA" id="ARBA00039866"/>
    </source>
</evidence>
<evidence type="ECO:0000256" key="10">
    <source>
        <dbReference type="ARBA" id="ARBA00047785"/>
    </source>
</evidence>
<dbReference type="EMBL" id="FWXR01000014">
    <property type="protein sequence ID" value="SMC95225.1"/>
    <property type="molecule type" value="Genomic_DNA"/>
</dbReference>
<proteinExistence type="inferred from homology"/>
<organism evidence="11 12">
    <name type="scientific">Fulvimarina manganoxydans</name>
    <dbReference type="NCBI Taxonomy" id="937218"/>
    <lineage>
        <taxon>Bacteria</taxon>
        <taxon>Pseudomonadati</taxon>
        <taxon>Pseudomonadota</taxon>
        <taxon>Alphaproteobacteria</taxon>
        <taxon>Hyphomicrobiales</taxon>
        <taxon>Aurantimonadaceae</taxon>
        <taxon>Fulvimarina</taxon>
    </lineage>
</organism>
<comment type="similarity">
    <text evidence="6">Belongs to the acetyltransferase family. OlsB subfamily.</text>
</comment>
<dbReference type="PANTHER" id="PTHR37323">
    <property type="entry name" value="GCN5-RELATED N-ACETYLTRANSFERASE"/>
    <property type="match status" value="1"/>
</dbReference>
<comment type="catalytic activity">
    <reaction evidence="10">
        <text>a (3R)-hydroxyacyl-[ACP] + L-ornithine = a lyso-ornithine lipid + holo-[ACP] + H(+)</text>
        <dbReference type="Rhea" id="RHEA:20633"/>
        <dbReference type="Rhea" id="RHEA-COMP:9685"/>
        <dbReference type="Rhea" id="RHEA-COMP:9945"/>
        <dbReference type="ChEBI" id="CHEBI:15378"/>
        <dbReference type="ChEBI" id="CHEBI:46911"/>
        <dbReference type="ChEBI" id="CHEBI:64479"/>
        <dbReference type="ChEBI" id="CHEBI:78827"/>
        <dbReference type="ChEBI" id="CHEBI:138482"/>
        <dbReference type="EC" id="2.3.2.30"/>
    </reaction>
    <physiologicalReaction direction="left-to-right" evidence="10">
        <dbReference type="Rhea" id="RHEA:20634"/>
    </physiologicalReaction>
</comment>
<evidence type="ECO:0000256" key="3">
    <source>
        <dbReference type="ARBA" id="ARBA00022679"/>
    </source>
</evidence>
<dbReference type="EC" id="2.3.2.30" evidence="7"/>
<dbReference type="InterPro" id="IPR016181">
    <property type="entry name" value="Acyl_CoA_acyltransferase"/>
</dbReference>
<keyword evidence="5 11" id="KW-0012">Acyltransferase</keyword>
<dbReference type="Gene3D" id="3.40.630.30">
    <property type="match status" value="1"/>
</dbReference>
<dbReference type="Pfam" id="PF13444">
    <property type="entry name" value="Acetyltransf_5"/>
    <property type="match status" value="1"/>
</dbReference>
<name>A0A1W2DCL1_9HYPH</name>
<evidence type="ECO:0000313" key="12">
    <source>
        <dbReference type="Proteomes" id="UP000192656"/>
    </source>
</evidence>
<dbReference type="STRING" id="937218.SAMN06297251_1142"/>
<evidence type="ECO:0000256" key="7">
    <source>
        <dbReference type="ARBA" id="ARBA00039058"/>
    </source>
</evidence>
<dbReference type="Proteomes" id="UP000192656">
    <property type="component" value="Unassembled WGS sequence"/>
</dbReference>
<evidence type="ECO:0000256" key="6">
    <source>
        <dbReference type="ARBA" id="ARBA00038095"/>
    </source>
</evidence>
<sequence length="314" mass="35317">MVAHAAVHQATRPEKFSLKFRFGSSRFTTGSFKGMPAKIVHLARRFDPLAPSLGRLGSLEVRLARTPVEVKAAQQLRYHVFYEEMSARPNRFQQLTRRDRDAFDRWCDHLLVIDHDRDGPITERIVGTYRLLRAEQAQLAGGFYTAGEFNIAPMLARHPGRRFLELGRSCVLRDYRGKRTVELLWQGIWAYVLAHDIDVMFGCASIAGTDPDKIALPLAFLRDNAPSPAEWRVRAHDHCGTFISADVANADPKRALASLPPLLKGYLRIGGYIGEGAVVDHQFGTTDVLVVLPRERINPRYVTYYGADASRFAA</sequence>
<evidence type="ECO:0000256" key="5">
    <source>
        <dbReference type="ARBA" id="ARBA00023315"/>
    </source>
</evidence>
<dbReference type="InterPro" id="IPR052351">
    <property type="entry name" value="Ornithine_N-alpha-AT"/>
</dbReference>
<evidence type="ECO:0000256" key="4">
    <source>
        <dbReference type="ARBA" id="ARBA00023098"/>
    </source>
</evidence>
<evidence type="ECO:0000256" key="9">
    <source>
        <dbReference type="ARBA" id="ARBA00045724"/>
    </source>
</evidence>
<dbReference type="GO" id="GO:0043810">
    <property type="term" value="F:ornithine-acyl [acyl carrier protein] N-acyltransferase activity"/>
    <property type="evidence" value="ECO:0007669"/>
    <property type="project" value="UniProtKB-EC"/>
</dbReference>
<accession>A0A1W2DCL1</accession>
<dbReference type="GO" id="GO:0006629">
    <property type="term" value="P:lipid metabolic process"/>
    <property type="evidence" value="ECO:0007669"/>
    <property type="project" value="UniProtKB-KW"/>
</dbReference>
<keyword evidence="4" id="KW-0443">Lipid metabolism</keyword>
<comment type="pathway">
    <text evidence="1">Lipid metabolism.</text>
</comment>
<reference evidence="11 12" key="1">
    <citation type="submission" date="2017-04" db="EMBL/GenBank/DDBJ databases">
        <authorList>
            <person name="Afonso C.L."/>
            <person name="Miller P.J."/>
            <person name="Scott M.A."/>
            <person name="Spackman E."/>
            <person name="Goraichik I."/>
            <person name="Dimitrov K.M."/>
            <person name="Suarez D.L."/>
            <person name="Swayne D.E."/>
        </authorList>
    </citation>
    <scope>NUCLEOTIDE SEQUENCE [LARGE SCALE GENOMIC DNA]</scope>
    <source>
        <strain evidence="11 12">CGMCC 1.10972</strain>
    </source>
</reference>
<keyword evidence="3 11" id="KW-0808">Transferase</keyword>
<dbReference type="AlphaFoldDB" id="A0A1W2DCL1"/>
<dbReference type="SUPFAM" id="SSF55729">
    <property type="entry name" value="Acyl-CoA N-acyltransferases (Nat)"/>
    <property type="match status" value="1"/>
</dbReference>
<dbReference type="PANTHER" id="PTHR37323:SF1">
    <property type="entry name" value="L-ORNITHINE N(ALPHA)-ACYLTRANSFERASE"/>
    <property type="match status" value="1"/>
</dbReference>
<keyword evidence="2" id="KW-0444">Lipid biosynthesis</keyword>